<dbReference type="NCBIfam" id="TIGR02492">
    <property type="entry name" value="flgK_ends"/>
    <property type="match status" value="1"/>
</dbReference>
<evidence type="ECO:0000259" key="9">
    <source>
        <dbReference type="Pfam" id="PF06429"/>
    </source>
</evidence>
<reference evidence="12" key="1">
    <citation type="submission" date="2010-02" db="EMBL/GenBank/DDBJ databases">
        <title>Complete sequence of Desulfurivibrio alkaliphilus AHT2.</title>
        <authorList>
            <consortium name="US DOE Joint Genome Institute"/>
            <person name="Pitluck S."/>
            <person name="Chertkov O."/>
            <person name="Detter J.C."/>
            <person name="Han C."/>
            <person name="Tapia R."/>
            <person name="Larimer F."/>
            <person name="Land M."/>
            <person name="Hauser L."/>
            <person name="Kyrpides N."/>
            <person name="Mikhailova N."/>
            <person name="Sorokin D.Y."/>
            <person name="Muyzer G."/>
            <person name="Woyke T."/>
        </authorList>
    </citation>
    <scope>NUCLEOTIDE SEQUENCE [LARGE SCALE GENOMIC DNA]</scope>
    <source>
        <strain evidence="12">DSM 19089 / UNIQEM U267 / AHT2</strain>
    </source>
</reference>
<dbReference type="InParanoid" id="D6Z723"/>
<dbReference type="HOGENOM" id="CLU_012762_1_3_7"/>
<feature type="domain" description="Flagellar basal-body/hook protein C-terminal" evidence="9">
    <location>
        <begin position="830"/>
        <end position="866"/>
    </location>
</feature>
<dbReference type="RefSeq" id="WP_013164524.1">
    <property type="nucleotide sequence ID" value="NC_014216.1"/>
</dbReference>
<evidence type="ECO:0000256" key="5">
    <source>
        <dbReference type="ARBA" id="ARBA00022525"/>
    </source>
</evidence>
<evidence type="ECO:0000256" key="2">
    <source>
        <dbReference type="ARBA" id="ARBA00004613"/>
    </source>
</evidence>
<comment type="similarity">
    <text evidence="3">Belongs to the flagella basal body rod proteins family.</text>
</comment>
<dbReference type="Pfam" id="PF22638">
    <property type="entry name" value="FlgK_D1"/>
    <property type="match status" value="1"/>
</dbReference>
<organism evidence="11 12">
    <name type="scientific">Desulfurivibrio alkaliphilus (strain DSM 19089 / UNIQEM U267 / AHT2)</name>
    <dbReference type="NCBI Taxonomy" id="589865"/>
    <lineage>
        <taxon>Bacteria</taxon>
        <taxon>Pseudomonadati</taxon>
        <taxon>Thermodesulfobacteriota</taxon>
        <taxon>Desulfobulbia</taxon>
        <taxon>Desulfobulbales</taxon>
        <taxon>Desulfobulbaceae</taxon>
        <taxon>Desulfurivibrio</taxon>
    </lineage>
</organism>
<evidence type="ECO:0000313" key="12">
    <source>
        <dbReference type="Proteomes" id="UP000001508"/>
    </source>
</evidence>
<dbReference type="OrthoDB" id="9802553at2"/>
<dbReference type="GO" id="GO:0009424">
    <property type="term" value="C:bacterial-type flagellum hook"/>
    <property type="evidence" value="ECO:0007669"/>
    <property type="project" value="InterPro"/>
</dbReference>
<name>D6Z723_DESAT</name>
<dbReference type="GO" id="GO:0005198">
    <property type="term" value="F:structural molecule activity"/>
    <property type="evidence" value="ECO:0007669"/>
    <property type="project" value="InterPro"/>
</dbReference>
<comment type="subcellular location">
    <subcellularLocation>
        <location evidence="1">Bacterial flagellum</location>
    </subcellularLocation>
    <subcellularLocation>
        <location evidence="2">Secreted</location>
    </subcellularLocation>
</comment>
<dbReference type="AlphaFoldDB" id="D6Z723"/>
<dbReference type="Proteomes" id="UP000001508">
    <property type="component" value="Chromosome"/>
</dbReference>
<proteinExistence type="inferred from homology"/>
<keyword evidence="5" id="KW-0964">Secreted</keyword>
<accession>D6Z723</accession>
<dbReference type="InterPro" id="IPR002371">
    <property type="entry name" value="FlgK"/>
</dbReference>
<dbReference type="InterPro" id="IPR001444">
    <property type="entry name" value="Flag_bb_rod_N"/>
</dbReference>
<dbReference type="InterPro" id="IPR010930">
    <property type="entry name" value="Flg_bb/hook_C_dom"/>
</dbReference>
<keyword evidence="12" id="KW-1185">Reference proteome</keyword>
<dbReference type="GO" id="GO:0044780">
    <property type="term" value="P:bacterial-type flagellum assembly"/>
    <property type="evidence" value="ECO:0007669"/>
    <property type="project" value="InterPro"/>
</dbReference>
<dbReference type="STRING" id="589865.DaAHT2_2345"/>
<keyword evidence="11" id="KW-0966">Cell projection</keyword>
<sequence length="870" mass="92811">MAGLTHVLNTAKQALLTQQRSIQVTGHNVANVDTPGYSRQTHNIRANHAVQMGNALLGGGVSPDTITRSYDQFMVERITRQSSLMGNLQAQQQSLRVVEPIFNEARGLAMNDLLNQFWNSWQELSDNPESLAARQNVLQNGHLLSDHFKTMNDEIIRARSDIGTNIDTAVGDINSLTSQIAALNSRITSAEVAKAEANDLRDQRDNLVKELAGLVEISHFASKNGTYTVLMANGHPLVEGDEAWQVSWSDNQLNWVSTDGSGKKVSRPLTGAQLGGKMGGWLEIHSELAPGNPNNYAGRLDALANALIRELNQVHSTGSGTVKFADQLVGGDIGRPTSVTTGTVATGTASRNIAAGAIQINGLDIGAINGAFPVHGLATTKAANTVEAINQADTGVSARLTTQANGVAITEADLNAVSAGDSFSFTVNGEEITVTLSNVDGFQDPDDDDNEIEFNVNGRDNISFSIGDLEEGENVHTKFLEELTKEISKVLEDHNIEAAVGDGSNGAATNALLFRNTNAGDESSITIDNLIFTPDDEDNPAGLSASMLGLDALAGETIVADADHNTGQVTLFSDQRYTIKAGVDDTILAQLGLHDKSDDGITGNGRIAVTPDPLEDKVLLTGFKYGDELNTEDGSFEIWLYSADGSLALPEPVTVSLERAYSANDAAQAINQAILAAGGTSDGETPWVKASFDRQSGRFKLDPVAGHQFAFGADSSNFLQVAGLNTFFTGHSAGTIGVNRVIADNLDYMAAGKVGENGEIFPGDNRNALELSNLQHKDDIHFLGGRVSSLNGFYNSLVGDIGNKGRTIDRNVEFNTLVLNQMNEMRDTVSGVSLDEEMANLIKFQHAYTAAARLISTSDEMLVTLLDTVR</sequence>
<dbReference type="PANTHER" id="PTHR30033">
    <property type="entry name" value="FLAGELLAR HOOK-ASSOCIATED PROTEIN 1"/>
    <property type="match status" value="1"/>
</dbReference>
<dbReference type="eggNOG" id="COG1256">
    <property type="taxonomic scope" value="Bacteria"/>
</dbReference>
<dbReference type="InterPro" id="IPR053927">
    <property type="entry name" value="FlgK_helical"/>
</dbReference>
<evidence type="ECO:0000256" key="6">
    <source>
        <dbReference type="ARBA" id="ARBA00023143"/>
    </source>
</evidence>
<gene>
    <name evidence="11" type="ordered locus">DaAHT2_2345</name>
</gene>
<evidence type="ECO:0000259" key="8">
    <source>
        <dbReference type="Pfam" id="PF00460"/>
    </source>
</evidence>
<feature type="domain" description="Flagellar hook-associated protein FlgK helical" evidence="10">
    <location>
        <begin position="98"/>
        <end position="320"/>
    </location>
</feature>
<evidence type="ECO:0000259" key="10">
    <source>
        <dbReference type="Pfam" id="PF22638"/>
    </source>
</evidence>
<dbReference type="SUPFAM" id="SSF64518">
    <property type="entry name" value="Phase 1 flagellin"/>
    <property type="match status" value="1"/>
</dbReference>
<dbReference type="EMBL" id="CP001940">
    <property type="protein sequence ID" value="ADH87010.1"/>
    <property type="molecule type" value="Genomic_DNA"/>
</dbReference>
<evidence type="ECO:0000256" key="1">
    <source>
        <dbReference type="ARBA" id="ARBA00004365"/>
    </source>
</evidence>
<keyword evidence="7" id="KW-0175">Coiled coil</keyword>
<evidence type="ECO:0000256" key="7">
    <source>
        <dbReference type="SAM" id="Coils"/>
    </source>
</evidence>
<dbReference type="KEGG" id="dak:DaAHT2_2345"/>
<dbReference type="Pfam" id="PF00460">
    <property type="entry name" value="Flg_bb_rod"/>
    <property type="match status" value="1"/>
</dbReference>
<dbReference type="GO" id="GO:0005576">
    <property type="term" value="C:extracellular region"/>
    <property type="evidence" value="ECO:0007669"/>
    <property type="project" value="UniProtKB-SubCell"/>
</dbReference>
<evidence type="ECO:0000256" key="4">
    <source>
        <dbReference type="ARBA" id="ARBA00016244"/>
    </source>
</evidence>
<feature type="coiled-coil region" evidence="7">
    <location>
        <begin position="173"/>
        <end position="217"/>
    </location>
</feature>
<evidence type="ECO:0000313" key="11">
    <source>
        <dbReference type="EMBL" id="ADH87010.1"/>
    </source>
</evidence>
<dbReference type="Gene3D" id="3.30.70.2120">
    <property type="match status" value="1"/>
</dbReference>
<keyword evidence="11" id="KW-0282">Flagellum</keyword>
<dbReference type="Pfam" id="PF06429">
    <property type="entry name" value="Flg_bbr_C"/>
    <property type="match status" value="1"/>
</dbReference>
<protein>
    <recommendedName>
        <fullName evidence="4">Flagellar hook-associated protein 1</fullName>
    </recommendedName>
</protein>
<keyword evidence="6" id="KW-0975">Bacterial flagellum</keyword>
<keyword evidence="11" id="KW-0969">Cilium</keyword>
<evidence type="ECO:0000256" key="3">
    <source>
        <dbReference type="ARBA" id="ARBA00009677"/>
    </source>
</evidence>
<dbReference type="PANTHER" id="PTHR30033:SF1">
    <property type="entry name" value="FLAGELLAR HOOK-ASSOCIATED PROTEIN 1"/>
    <property type="match status" value="1"/>
</dbReference>
<feature type="domain" description="Flagellar basal body rod protein N-terminal" evidence="8">
    <location>
        <begin position="8"/>
        <end position="37"/>
    </location>
</feature>
<dbReference type="PRINTS" id="PR01005">
    <property type="entry name" value="FLGHOOKAP1"/>
</dbReference>